<feature type="compositionally biased region" description="Acidic residues" evidence="1">
    <location>
        <begin position="57"/>
        <end position="66"/>
    </location>
</feature>
<proteinExistence type="predicted"/>
<evidence type="ECO:0000313" key="3">
    <source>
        <dbReference type="Proteomes" id="UP000499080"/>
    </source>
</evidence>
<evidence type="ECO:0000256" key="1">
    <source>
        <dbReference type="SAM" id="MobiDB-lite"/>
    </source>
</evidence>
<dbReference type="AlphaFoldDB" id="A0A4Y2F047"/>
<organism evidence="2 3">
    <name type="scientific">Araneus ventricosus</name>
    <name type="common">Orbweaver spider</name>
    <name type="synonym">Epeira ventricosa</name>
    <dbReference type="NCBI Taxonomy" id="182803"/>
    <lineage>
        <taxon>Eukaryota</taxon>
        <taxon>Metazoa</taxon>
        <taxon>Ecdysozoa</taxon>
        <taxon>Arthropoda</taxon>
        <taxon>Chelicerata</taxon>
        <taxon>Arachnida</taxon>
        <taxon>Araneae</taxon>
        <taxon>Araneomorphae</taxon>
        <taxon>Entelegynae</taxon>
        <taxon>Araneoidea</taxon>
        <taxon>Araneidae</taxon>
        <taxon>Araneus</taxon>
    </lineage>
</organism>
<name>A0A4Y2F047_ARAVE</name>
<dbReference type="Proteomes" id="UP000499080">
    <property type="component" value="Unassembled WGS sequence"/>
</dbReference>
<feature type="region of interest" description="Disordered" evidence="1">
    <location>
        <begin position="28"/>
        <end position="79"/>
    </location>
</feature>
<gene>
    <name evidence="2" type="ORF">AVEN_5930_1</name>
</gene>
<sequence length="96" mass="11145">MTSRKRVLDRNNPDDLARIHHLLFHDMNEDDGRSEVRTGTSFYDSQEEGCDTNALENIEEREEDSGTEQSNTDVRSEEEDEILQITIKLATVWSQM</sequence>
<comment type="caution">
    <text evidence="2">The sequence shown here is derived from an EMBL/GenBank/DDBJ whole genome shotgun (WGS) entry which is preliminary data.</text>
</comment>
<dbReference type="EMBL" id="BGPR01000744">
    <property type="protein sequence ID" value="GBM33888.1"/>
    <property type="molecule type" value="Genomic_DNA"/>
</dbReference>
<evidence type="ECO:0000313" key="2">
    <source>
        <dbReference type="EMBL" id="GBM33888.1"/>
    </source>
</evidence>
<reference evidence="2 3" key="1">
    <citation type="journal article" date="2019" name="Sci. Rep.">
        <title>Orb-weaving spider Araneus ventricosus genome elucidates the spidroin gene catalogue.</title>
        <authorList>
            <person name="Kono N."/>
            <person name="Nakamura H."/>
            <person name="Ohtoshi R."/>
            <person name="Moran D.A.P."/>
            <person name="Shinohara A."/>
            <person name="Yoshida Y."/>
            <person name="Fujiwara M."/>
            <person name="Mori M."/>
            <person name="Tomita M."/>
            <person name="Arakawa K."/>
        </authorList>
    </citation>
    <scope>NUCLEOTIDE SEQUENCE [LARGE SCALE GENOMIC DNA]</scope>
</reference>
<accession>A0A4Y2F047</accession>
<protein>
    <submittedName>
        <fullName evidence="2">Uncharacterized protein</fullName>
    </submittedName>
</protein>
<keyword evidence="3" id="KW-1185">Reference proteome</keyword>